<feature type="region of interest" description="Disordered" evidence="1">
    <location>
        <begin position="1"/>
        <end position="43"/>
    </location>
</feature>
<sequence length="88" mass="9257">MHRNLGAALDSASGSPTAHHDRHSHGGFARRRTPGPDPPGSLQCGVHVGPFRAAFLPSPAEWEVSGADSPSTRAAFTPTAQNLFICTR</sequence>
<dbReference type="EMBL" id="BAAANF010000015">
    <property type="protein sequence ID" value="GAA1691755.1"/>
    <property type="molecule type" value="Genomic_DNA"/>
</dbReference>
<dbReference type="Proteomes" id="UP001500280">
    <property type="component" value="Unassembled WGS sequence"/>
</dbReference>
<keyword evidence="3" id="KW-1185">Reference proteome</keyword>
<evidence type="ECO:0000256" key="1">
    <source>
        <dbReference type="SAM" id="MobiDB-lite"/>
    </source>
</evidence>
<accession>A0ABN2HQE5</accession>
<evidence type="ECO:0000313" key="2">
    <source>
        <dbReference type="EMBL" id="GAA1691755.1"/>
    </source>
</evidence>
<name>A0ABN2HQE5_9ACTN</name>
<evidence type="ECO:0000313" key="3">
    <source>
        <dbReference type="Proteomes" id="UP001500280"/>
    </source>
</evidence>
<feature type="compositionally biased region" description="Basic residues" evidence="1">
    <location>
        <begin position="20"/>
        <end position="33"/>
    </location>
</feature>
<gene>
    <name evidence="2" type="ORF">GCM10009745_41400</name>
</gene>
<organism evidence="2 3">
    <name type="scientific">Kribbella yunnanensis</name>
    <dbReference type="NCBI Taxonomy" id="190194"/>
    <lineage>
        <taxon>Bacteria</taxon>
        <taxon>Bacillati</taxon>
        <taxon>Actinomycetota</taxon>
        <taxon>Actinomycetes</taxon>
        <taxon>Propionibacteriales</taxon>
        <taxon>Kribbellaceae</taxon>
        <taxon>Kribbella</taxon>
    </lineage>
</organism>
<comment type="caution">
    <text evidence="2">The sequence shown here is derived from an EMBL/GenBank/DDBJ whole genome shotgun (WGS) entry which is preliminary data.</text>
</comment>
<reference evidence="2 3" key="1">
    <citation type="journal article" date="2019" name="Int. J. Syst. Evol. Microbiol.">
        <title>The Global Catalogue of Microorganisms (GCM) 10K type strain sequencing project: providing services to taxonomists for standard genome sequencing and annotation.</title>
        <authorList>
            <consortium name="The Broad Institute Genomics Platform"/>
            <consortium name="The Broad Institute Genome Sequencing Center for Infectious Disease"/>
            <person name="Wu L."/>
            <person name="Ma J."/>
        </authorList>
    </citation>
    <scope>NUCLEOTIDE SEQUENCE [LARGE SCALE GENOMIC DNA]</scope>
    <source>
        <strain evidence="2 3">JCM 14307</strain>
    </source>
</reference>
<protein>
    <submittedName>
        <fullName evidence="2">Uncharacterized protein</fullName>
    </submittedName>
</protein>
<proteinExistence type="predicted"/>